<dbReference type="InterPro" id="IPR052165">
    <property type="entry name" value="Membrane_assoc_protease"/>
</dbReference>
<evidence type="ECO:0000313" key="8">
    <source>
        <dbReference type="Proteomes" id="UP000014977"/>
    </source>
</evidence>
<dbReference type="Pfam" id="PF01957">
    <property type="entry name" value="NfeD"/>
    <property type="match status" value="1"/>
</dbReference>
<organism evidence="7 8">
    <name type="scientific">Desulfococcus multivorans DSM 2059</name>
    <dbReference type="NCBI Taxonomy" id="1121405"/>
    <lineage>
        <taxon>Bacteria</taxon>
        <taxon>Pseudomonadati</taxon>
        <taxon>Thermodesulfobacteriota</taxon>
        <taxon>Desulfobacteria</taxon>
        <taxon>Desulfobacterales</taxon>
        <taxon>Desulfococcaceae</taxon>
        <taxon>Desulfococcus</taxon>
    </lineage>
</organism>
<dbReference type="PANTHER" id="PTHR33507:SF3">
    <property type="entry name" value="INNER MEMBRANE PROTEIN YBBJ"/>
    <property type="match status" value="1"/>
</dbReference>
<evidence type="ECO:0000256" key="4">
    <source>
        <dbReference type="ARBA" id="ARBA00023136"/>
    </source>
</evidence>
<name>S7TH25_DESML</name>
<keyword evidence="2 5" id="KW-0812">Transmembrane</keyword>
<evidence type="ECO:0000256" key="5">
    <source>
        <dbReference type="SAM" id="Phobius"/>
    </source>
</evidence>
<comment type="subcellular location">
    <subcellularLocation>
        <location evidence="1">Membrane</location>
        <topology evidence="1">Multi-pass membrane protein</topology>
    </subcellularLocation>
</comment>
<dbReference type="eggNOG" id="COG1585">
    <property type="taxonomic scope" value="Bacteria"/>
</dbReference>
<dbReference type="EMBL" id="ATHJ01000105">
    <property type="protein sequence ID" value="EPR35905.1"/>
    <property type="molecule type" value="Genomic_DNA"/>
</dbReference>
<dbReference type="RefSeq" id="WP_020877721.1">
    <property type="nucleotide sequence ID" value="NZ_ATHJ01000105.1"/>
</dbReference>
<evidence type="ECO:0000313" key="7">
    <source>
        <dbReference type="EMBL" id="EPR35905.1"/>
    </source>
</evidence>
<dbReference type="SUPFAM" id="SSF141322">
    <property type="entry name" value="NfeD domain-like"/>
    <property type="match status" value="1"/>
</dbReference>
<keyword evidence="3 5" id="KW-1133">Transmembrane helix</keyword>
<accession>S7TH25</accession>
<reference evidence="7 8" key="1">
    <citation type="journal article" date="2013" name="Genome Announc.">
        <title>Draft genome sequences for three mercury-methylating, sulfate-reducing bacteria.</title>
        <authorList>
            <person name="Brown S.D."/>
            <person name="Hurt R.A.Jr."/>
            <person name="Gilmour C.C."/>
            <person name="Elias D.A."/>
        </authorList>
    </citation>
    <scope>NUCLEOTIDE SEQUENCE [LARGE SCALE GENOMIC DNA]</scope>
    <source>
        <strain evidence="7 8">DSM 2059</strain>
    </source>
</reference>
<sequence length="152" mass="16843">MEMLKDPVTLWFLIGLFCVIVEFFAPGVIIVFFGVGAWVVALLCLGADVGAPLQIAVFVVVSIGSLVLLRRRFTPRPDSGPDLTDDFIGRTAVVLEPLRRGRPGRVVFKGAAWKAETASEELLEKGRYVSIVGRDSILLFVEPLHEEEYRKI</sequence>
<dbReference type="InterPro" id="IPR002810">
    <property type="entry name" value="NfeD-like_C"/>
</dbReference>
<dbReference type="STRING" id="897.B2D07_15695"/>
<evidence type="ECO:0000256" key="3">
    <source>
        <dbReference type="ARBA" id="ARBA00022989"/>
    </source>
</evidence>
<evidence type="ECO:0000256" key="2">
    <source>
        <dbReference type="ARBA" id="ARBA00022692"/>
    </source>
</evidence>
<proteinExistence type="predicted"/>
<protein>
    <recommendedName>
        <fullName evidence="6">NfeD-like C-terminal domain-containing protein</fullName>
    </recommendedName>
</protein>
<feature type="transmembrane region" description="Helical" evidence="5">
    <location>
        <begin position="12"/>
        <end position="39"/>
    </location>
</feature>
<dbReference type="AlphaFoldDB" id="S7TH25"/>
<feature type="domain" description="NfeD-like C-terminal" evidence="6">
    <location>
        <begin position="85"/>
        <end position="143"/>
    </location>
</feature>
<dbReference type="Proteomes" id="UP000014977">
    <property type="component" value="Unassembled WGS sequence"/>
</dbReference>
<dbReference type="GO" id="GO:0005886">
    <property type="term" value="C:plasma membrane"/>
    <property type="evidence" value="ECO:0007669"/>
    <property type="project" value="TreeGrafter"/>
</dbReference>
<comment type="caution">
    <text evidence="7">The sequence shown here is derived from an EMBL/GenBank/DDBJ whole genome shotgun (WGS) entry which is preliminary data.</text>
</comment>
<keyword evidence="8" id="KW-1185">Reference proteome</keyword>
<dbReference type="Gene3D" id="2.40.50.140">
    <property type="entry name" value="Nucleic acid-binding proteins"/>
    <property type="match status" value="1"/>
</dbReference>
<keyword evidence="4 5" id="KW-0472">Membrane</keyword>
<feature type="transmembrane region" description="Helical" evidence="5">
    <location>
        <begin position="51"/>
        <end position="69"/>
    </location>
</feature>
<dbReference type="PANTHER" id="PTHR33507">
    <property type="entry name" value="INNER MEMBRANE PROTEIN YBBJ"/>
    <property type="match status" value="1"/>
</dbReference>
<evidence type="ECO:0000259" key="6">
    <source>
        <dbReference type="Pfam" id="PF01957"/>
    </source>
</evidence>
<gene>
    <name evidence="7" type="ORF">dsmv_0610</name>
</gene>
<dbReference type="OrthoDB" id="5432219at2"/>
<evidence type="ECO:0000256" key="1">
    <source>
        <dbReference type="ARBA" id="ARBA00004141"/>
    </source>
</evidence>
<dbReference type="InterPro" id="IPR012340">
    <property type="entry name" value="NA-bd_OB-fold"/>
</dbReference>